<keyword evidence="6" id="KW-0812">Transmembrane</keyword>
<keyword evidence="8" id="KW-1185">Reference proteome</keyword>
<evidence type="ECO:0000256" key="3">
    <source>
        <dbReference type="ARBA" id="ARBA00023053"/>
    </source>
</evidence>
<organism evidence="7 8">
    <name type="scientific">Fistulina hepatica ATCC 64428</name>
    <dbReference type="NCBI Taxonomy" id="1128425"/>
    <lineage>
        <taxon>Eukaryota</taxon>
        <taxon>Fungi</taxon>
        <taxon>Dikarya</taxon>
        <taxon>Basidiomycota</taxon>
        <taxon>Agaricomycotina</taxon>
        <taxon>Agaricomycetes</taxon>
        <taxon>Agaricomycetidae</taxon>
        <taxon>Agaricales</taxon>
        <taxon>Fistulinaceae</taxon>
        <taxon>Fistulina</taxon>
    </lineage>
</organism>
<evidence type="ECO:0000313" key="7">
    <source>
        <dbReference type="EMBL" id="KIY48946.1"/>
    </source>
</evidence>
<feature type="transmembrane region" description="Helical" evidence="6">
    <location>
        <begin position="73"/>
        <end position="96"/>
    </location>
</feature>
<reference evidence="7 8" key="1">
    <citation type="journal article" date="2015" name="Fungal Genet. Biol.">
        <title>Evolution of novel wood decay mechanisms in Agaricales revealed by the genome sequences of Fistulina hepatica and Cylindrobasidium torrendii.</title>
        <authorList>
            <person name="Floudas D."/>
            <person name="Held B.W."/>
            <person name="Riley R."/>
            <person name="Nagy L.G."/>
            <person name="Koehler G."/>
            <person name="Ransdell A.S."/>
            <person name="Younus H."/>
            <person name="Chow J."/>
            <person name="Chiniquy J."/>
            <person name="Lipzen A."/>
            <person name="Tritt A."/>
            <person name="Sun H."/>
            <person name="Haridas S."/>
            <person name="LaButti K."/>
            <person name="Ohm R.A."/>
            <person name="Kues U."/>
            <person name="Blanchette R.A."/>
            <person name="Grigoriev I.V."/>
            <person name="Minto R.E."/>
            <person name="Hibbett D.S."/>
        </authorList>
    </citation>
    <scope>NUCLEOTIDE SEQUENCE [LARGE SCALE GENOMIC DNA]</scope>
    <source>
        <strain evidence="7 8">ATCC 64428</strain>
    </source>
</reference>
<protein>
    <recommendedName>
        <fullName evidence="9">Cation/H+ exchanger domain-containing protein</fullName>
    </recommendedName>
</protein>
<dbReference type="GO" id="GO:0120029">
    <property type="term" value="P:proton export across plasma membrane"/>
    <property type="evidence" value="ECO:0007669"/>
    <property type="project" value="InterPro"/>
</dbReference>
<dbReference type="AlphaFoldDB" id="A0A0D7AGD8"/>
<dbReference type="Proteomes" id="UP000054144">
    <property type="component" value="Unassembled WGS sequence"/>
</dbReference>
<keyword evidence="4" id="KW-0406">Ion transport</keyword>
<sequence length="102" mass="11642">MVFHPFKVSIPHVTYTCLGGFMLFNMFSLFLGEKLYISEVCWAFVFGIITGKRHPMPILHRHIRFRSWGGNDTVTNTIVLEFTRVVLAIAVFVIGVELPKAL</sequence>
<evidence type="ECO:0000256" key="6">
    <source>
        <dbReference type="SAM" id="Phobius"/>
    </source>
</evidence>
<evidence type="ECO:0000256" key="5">
    <source>
        <dbReference type="ARBA" id="ARBA00023201"/>
    </source>
</evidence>
<evidence type="ECO:0000256" key="1">
    <source>
        <dbReference type="ARBA" id="ARBA00022448"/>
    </source>
</evidence>
<evidence type="ECO:0008006" key="9">
    <source>
        <dbReference type="Google" id="ProtNLM"/>
    </source>
</evidence>
<evidence type="ECO:0000256" key="4">
    <source>
        <dbReference type="ARBA" id="ARBA00023065"/>
    </source>
</evidence>
<dbReference type="InterPro" id="IPR004712">
    <property type="entry name" value="Na+/H+_antiporter_fungi"/>
</dbReference>
<proteinExistence type="predicted"/>
<dbReference type="GO" id="GO:0015385">
    <property type="term" value="F:sodium:proton antiporter activity"/>
    <property type="evidence" value="ECO:0007669"/>
    <property type="project" value="InterPro"/>
</dbReference>
<keyword evidence="6" id="KW-1133">Transmembrane helix</keyword>
<evidence type="ECO:0000256" key="2">
    <source>
        <dbReference type="ARBA" id="ARBA00022449"/>
    </source>
</evidence>
<keyword evidence="1" id="KW-0813">Transport</keyword>
<dbReference type="GO" id="GO:0042391">
    <property type="term" value="P:regulation of membrane potential"/>
    <property type="evidence" value="ECO:0007669"/>
    <property type="project" value="InterPro"/>
</dbReference>
<evidence type="ECO:0000313" key="8">
    <source>
        <dbReference type="Proteomes" id="UP000054144"/>
    </source>
</evidence>
<keyword evidence="5" id="KW-0739">Sodium transport</keyword>
<keyword evidence="2" id="KW-0050">Antiport</keyword>
<accession>A0A0D7AGD8</accession>
<gene>
    <name evidence="7" type="ORF">FISHEDRAFT_73161</name>
</gene>
<dbReference type="GO" id="GO:0005886">
    <property type="term" value="C:plasma membrane"/>
    <property type="evidence" value="ECO:0007669"/>
    <property type="project" value="InterPro"/>
</dbReference>
<dbReference type="OrthoDB" id="2190219at2759"/>
<keyword evidence="6" id="KW-0472">Membrane</keyword>
<dbReference type="GO" id="GO:0036376">
    <property type="term" value="P:sodium ion export across plasma membrane"/>
    <property type="evidence" value="ECO:0007669"/>
    <property type="project" value="InterPro"/>
</dbReference>
<feature type="transmembrane region" description="Helical" evidence="6">
    <location>
        <begin position="12"/>
        <end position="30"/>
    </location>
</feature>
<dbReference type="PANTHER" id="PTHR31382">
    <property type="entry name" value="NA(+)/H(+) ANTIPORTER"/>
    <property type="match status" value="1"/>
</dbReference>
<name>A0A0D7AGD8_9AGAR</name>
<dbReference type="GO" id="GO:0030007">
    <property type="term" value="P:intracellular potassium ion homeostasis"/>
    <property type="evidence" value="ECO:0007669"/>
    <property type="project" value="TreeGrafter"/>
</dbReference>
<dbReference type="EMBL" id="KN881789">
    <property type="protein sequence ID" value="KIY48946.1"/>
    <property type="molecule type" value="Genomic_DNA"/>
</dbReference>
<dbReference type="PANTHER" id="PTHR31382:SF4">
    <property type="entry name" value="NA(+)_H(+) ANTIPORTER"/>
    <property type="match status" value="1"/>
</dbReference>
<keyword evidence="3" id="KW-0915">Sodium</keyword>